<dbReference type="NCBIfam" id="TIGR01676">
    <property type="entry name" value="GLDHase"/>
    <property type="match status" value="1"/>
</dbReference>
<comment type="caution">
    <text evidence="3">The sequence shown here is derived from an EMBL/GenBank/DDBJ whole genome shotgun (WGS) entry which is preliminary data.</text>
</comment>
<dbReference type="Gene3D" id="3.30.43.10">
    <property type="entry name" value="Uridine Diphospho-n-acetylenolpyruvylglucosamine Reductase, domain 2"/>
    <property type="match status" value="1"/>
</dbReference>
<protein>
    <recommendedName>
        <fullName evidence="2">FAD-binding PCMH-type domain-containing protein</fullName>
    </recommendedName>
</protein>
<dbReference type="InterPro" id="IPR016166">
    <property type="entry name" value="FAD-bd_PCMH"/>
</dbReference>
<dbReference type="InterPro" id="IPR006094">
    <property type="entry name" value="Oxid_FAD_bind_N"/>
</dbReference>
<dbReference type="InterPro" id="IPR016169">
    <property type="entry name" value="FAD-bd_PCMH_sub2"/>
</dbReference>
<dbReference type="AlphaFoldDB" id="A0A813JQA5"/>
<name>A0A813JQA5_POLGL</name>
<evidence type="ECO:0000313" key="4">
    <source>
        <dbReference type="Proteomes" id="UP000626109"/>
    </source>
</evidence>
<dbReference type="Gene3D" id="3.30.70.2520">
    <property type="match status" value="1"/>
</dbReference>
<feature type="non-terminal residue" evidence="3">
    <location>
        <position position="1"/>
    </location>
</feature>
<dbReference type="PIRSF" id="PIRSF000136">
    <property type="entry name" value="LGO_GLO"/>
    <property type="match status" value="1"/>
</dbReference>
<dbReference type="GO" id="GO:0016633">
    <property type="term" value="F:galactonolactone dehydrogenase activity"/>
    <property type="evidence" value="ECO:0007669"/>
    <property type="project" value="InterPro"/>
</dbReference>
<dbReference type="PANTHER" id="PTHR43762">
    <property type="entry name" value="L-GULONOLACTONE OXIDASE"/>
    <property type="match status" value="1"/>
</dbReference>
<dbReference type="GO" id="GO:0016020">
    <property type="term" value="C:membrane"/>
    <property type="evidence" value="ECO:0007669"/>
    <property type="project" value="InterPro"/>
</dbReference>
<dbReference type="InterPro" id="IPR016167">
    <property type="entry name" value="FAD-bd_PCMH_sub1"/>
</dbReference>
<dbReference type="InterPro" id="IPR010029">
    <property type="entry name" value="GL_DH"/>
</dbReference>
<dbReference type="Pfam" id="PF01565">
    <property type="entry name" value="FAD_binding_4"/>
    <property type="match status" value="1"/>
</dbReference>
<proteinExistence type="predicted"/>
<feature type="domain" description="FAD-binding PCMH-type" evidence="2">
    <location>
        <begin position="52"/>
        <end position="223"/>
    </location>
</feature>
<keyword evidence="1" id="KW-0560">Oxidoreductase</keyword>
<gene>
    <name evidence="3" type="ORF">PGLA2088_LOCUS25181</name>
</gene>
<dbReference type="InterPro" id="IPR007173">
    <property type="entry name" value="ALO_C"/>
</dbReference>
<dbReference type="SUPFAM" id="SSF56176">
    <property type="entry name" value="FAD-binding/transporter-associated domain-like"/>
    <property type="match status" value="1"/>
</dbReference>
<accession>A0A813JQA5</accession>
<evidence type="ECO:0000259" key="2">
    <source>
        <dbReference type="PROSITE" id="PS51387"/>
    </source>
</evidence>
<dbReference type="GO" id="GO:0003885">
    <property type="term" value="F:D-arabinono-1,4-lactone oxidase activity"/>
    <property type="evidence" value="ECO:0007669"/>
    <property type="project" value="InterPro"/>
</dbReference>
<dbReference type="PANTHER" id="PTHR43762:SF1">
    <property type="entry name" value="D-ARABINONO-1,4-LACTONE OXIDASE"/>
    <property type="match status" value="1"/>
</dbReference>
<dbReference type="Pfam" id="PF04030">
    <property type="entry name" value="ALO"/>
    <property type="match status" value="1"/>
</dbReference>
<dbReference type="InterPro" id="IPR036318">
    <property type="entry name" value="FAD-bd_PCMH-like_sf"/>
</dbReference>
<dbReference type="PROSITE" id="PS51387">
    <property type="entry name" value="FAD_PCMH"/>
    <property type="match status" value="1"/>
</dbReference>
<evidence type="ECO:0000313" key="3">
    <source>
        <dbReference type="EMBL" id="CAE8686870.1"/>
    </source>
</evidence>
<reference evidence="3" key="1">
    <citation type="submission" date="2021-02" db="EMBL/GenBank/DDBJ databases">
        <authorList>
            <person name="Dougan E. K."/>
            <person name="Rhodes N."/>
            <person name="Thang M."/>
            <person name="Chan C."/>
        </authorList>
    </citation>
    <scope>NUCLEOTIDE SEQUENCE</scope>
</reference>
<organism evidence="3 4">
    <name type="scientific">Polarella glacialis</name>
    <name type="common">Dinoflagellate</name>
    <dbReference type="NCBI Taxonomy" id="89957"/>
    <lineage>
        <taxon>Eukaryota</taxon>
        <taxon>Sar</taxon>
        <taxon>Alveolata</taxon>
        <taxon>Dinophyceae</taxon>
        <taxon>Suessiales</taxon>
        <taxon>Suessiaceae</taxon>
        <taxon>Polarella</taxon>
    </lineage>
</organism>
<dbReference type="EMBL" id="CAJNNW010026658">
    <property type="protein sequence ID" value="CAE8686870.1"/>
    <property type="molecule type" value="Genomic_DNA"/>
</dbReference>
<evidence type="ECO:0000256" key="1">
    <source>
        <dbReference type="ARBA" id="ARBA00023002"/>
    </source>
</evidence>
<sequence>ADAVGLIAVGLAGLGAAGGGLYAWQAIRGPPGPPEPFPSDRKVPLTNWSGTHSVVARRVFEPETQEQLEEAIAWAAQSGQKCRPMGTGLSPNGLALEKRGMLSMAQMDDIIEVDKKNMRIRVQGGTRVSKILDELQKHDLTLENFSSITEQQIGGWTQVSAHGTGARIPPVDEMVTEMTLVTPGKGVLHLSEDGSDAELFRLARVGLGSLGVVSEVTLKVRPKYSLHERTYCSSVADLRRNHAELLQKHRHVRYMWIPYTDTVVVVVSDTPQPNTTCTPALPDSYRLRPFAELLRELKPDCGDLTGVNFAQIREKCLVLDPLNAEHVARVNRAEAQFWERSSGERVADSMEILGFECGGTQWVLENCIPCGTIDEPSLADIDYMIELKSVIEREGIAAASPIEQRWTARSSSPMSPAYSPQDTDIFSWVGVIMYIVDEGKAPAIKTKFREYGQRHADLTFKYGGAFHWGKIDLDFHLGARLEEMQAAMRSRFDIAAFCKARRELDPQNVLGNKLIDTVFAE</sequence>
<dbReference type="InterPro" id="IPR010031">
    <property type="entry name" value="FAD_lactone_oxidase-like"/>
</dbReference>
<dbReference type="GO" id="GO:0071949">
    <property type="term" value="F:FAD binding"/>
    <property type="evidence" value="ECO:0007669"/>
    <property type="project" value="InterPro"/>
</dbReference>
<dbReference type="Proteomes" id="UP000626109">
    <property type="component" value="Unassembled WGS sequence"/>
</dbReference>
<dbReference type="Gene3D" id="3.30.465.10">
    <property type="match status" value="1"/>
</dbReference>